<keyword evidence="4" id="KW-1185">Reference proteome</keyword>
<evidence type="ECO:0000256" key="1">
    <source>
        <dbReference type="SAM" id="MobiDB-lite"/>
    </source>
</evidence>
<evidence type="ECO:0000313" key="4">
    <source>
        <dbReference type="Proteomes" id="UP000483004"/>
    </source>
</evidence>
<dbReference type="OrthoDB" id="3540701at2"/>
<dbReference type="InterPro" id="IPR007278">
    <property type="entry name" value="DUF397"/>
</dbReference>
<evidence type="ECO:0000259" key="2">
    <source>
        <dbReference type="Pfam" id="PF04149"/>
    </source>
</evidence>
<feature type="region of interest" description="Disordered" evidence="1">
    <location>
        <begin position="1"/>
        <end position="22"/>
    </location>
</feature>
<proteinExistence type="predicted"/>
<name>A0A6L3VQ81_9ACTN</name>
<feature type="domain" description="DUF397" evidence="2">
    <location>
        <begin position="9"/>
        <end position="62"/>
    </location>
</feature>
<dbReference type="AlphaFoldDB" id="A0A6L3VQ81"/>
<evidence type="ECO:0000313" key="3">
    <source>
        <dbReference type="EMBL" id="KAB2371386.1"/>
    </source>
</evidence>
<organism evidence="3 4">
    <name type="scientific">Actinomadura montaniterrae</name>
    <dbReference type="NCBI Taxonomy" id="1803903"/>
    <lineage>
        <taxon>Bacteria</taxon>
        <taxon>Bacillati</taxon>
        <taxon>Actinomycetota</taxon>
        <taxon>Actinomycetes</taxon>
        <taxon>Streptosporangiales</taxon>
        <taxon>Thermomonosporaceae</taxon>
        <taxon>Actinomadura</taxon>
    </lineage>
</organism>
<accession>A0A6L3VQ81</accession>
<gene>
    <name evidence="3" type="ORF">F9B16_32260</name>
</gene>
<sequence length="68" mass="7191">MSERSFAGAGWRTSSHSSGQGTQCVEVACLPQSVAARNSKDPSGPVLTFSPGEWRAFLADVKRGAHDL</sequence>
<comment type="caution">
    <text evidence="3">The sequence shown here is derived from an EMBL/GenBank/DDBJ whole genome shotgun (WGS) entry which is preliminary data.</text>
</comment>
<dbReference type="EMBL" id="WBMR01000125">
    <property type="protein sequence ID" value="KAB2371386.1"/>
    <property type="molecule type" value="Genomic_DNA"/>
</dbReference>
<dbReference type="RefSeq" id="WP_151544005.1">
    <property type="nucleotide sequence ID" value="NZ_WBMR01000125.1"/>
</dbReference>
<reference evidence="3 4" key="1">
    <citation type="submission" date="2019-09" db="EMBL/GenBank/DDBJ databases">
        <title>Actinomadura physcomitrii sp. nov., a novel actinomycete isolated from moss [Physcomitrium sphaericum (Ludw) Fuernr].</title>
        <authorList>
            <person name="Liu C."/>
            <person name="Zhuang X."/>
        </authorList>
    </citation>
    <scope>NUCLEOTIDE SEQUENCE [LARGE SCALE GENOMIC DNA]</scope>
    <source>
        <strain evidence="3 4">CYP1-1B</strain>
    </source>
</reference>
<protein>
    <submittedName>
        <fullName evidence="3">DUF397 domain-containing protein</fullName>
    </submittedName>
</protein>
<dbReference type="Pfam" id="PF04149">
    <property type="entry name" value="DUF397"/>
    <property type="match status" value="1"/>
</dbReference>
<feature type="compositionally biased region" description="Polar residues" evidence="1">
    <location>
        <begin position="12"/>
        <end position="22"/>
    </location>
</feature>
<dbReference type="Proteomes" id="UP000483004">
    <property type="component" value="Unassembled WGS sequence"/>
</dbReference>